<gene>
    <name evidence="2" type="ORF">EHW97_07870</name>
</gene>
<dbReference type="OrthoDB" id="9806229at2"/>
<dbReference type="InterPro" id="IPR035959">
    <property type="entry name" value="RutC-like_sf"/>
</dbReference>
<dbReference type="Proteomes" id="UP000275225">
    <property type="component" value="Unassembled WGS sequence"/>
</dbReference>
<name>A0A3N6WKW5_9ACTN</name>
<evidence type="ECO:0000313" key="3">
    <source>
        <dbReference type="Proteomes" id="UP000275225"/>
    </source>
</evidence>
<reference evidence="2 3" key="1">
    <citation type="submission" date="2018-11" db="EMBL/GenBank/DDBJ databases">
        <authorList>
            <person name="Li F."/>
        </authorList>
    </citation>
    <scope>NUCLEOTIDE SEQUENCE [LARGE SCALE GENOMIC DNA]</scope>
    <source>
        <strain evidence="2 3">YS17T</strain>
    </source>
</reference>
<dbReference type="Gene3D" id="3.30.1330.40">
    <property type="entry name" value="RutC-like"/>
    <property type="match status" value="1"/>
</dbReference>
<accession>A0A3N6WKW5</accession>
<keyword evidence="3" id="KW-1185">Reference proteome</keyword>
<dbReference type="PANTHER" id="PTHR43760">
    <property type="entry name" value="ENDORIBONUCLEASE-RELATED"/>
    <property type="match status" value="1"/>
</dbReference>
<evidence type="ECO:0000313" key="2">
    <source>
        <dbReference type="EMBL" id="RQN08216.1"/>
    </source>
</evidence>
<proteinExistence type="predicted"/>
<organism evidence="2 3">
    <name type="scientific">Aeromicrobium camelliae</name>
    <dbReference type="NCBI Taxonomy" id="1538144"/>
    <lineage>
        <taxon>Bacteria</taxon>
        <taxon>Bacillati</taxon>
        <taxon>Actinomycetota</taxon>
        <taxon>Actinomycetes</taxon>
        <taxon>Propionibacteriales</taxon>
        <taxon>Nocardioidaceae</taxon>
        <taxon>Aeromicrobium</taxon>
    </lineage>
</organism>
<feature type="domain" description="Endoribonuclease L-PSP/chorismate mutase-like" evidence="1">
    <location>
        <begin position="5"/>
        <end position="150"/>
    </location>
</feature>
<dbReference type="CDD" id="cd02199">
    <property type="entry name" value="YjgF_YER057c_UK114_like_1"/>
    <property type="match status" value="1"/>
</dbReference>
<dbReference type="SUPFAM" id="SSF55298">
    <property type="entry name" value="YjgF-like"/>
    <property type="match status" value="1"/>
</dbReference>
<protein>
    <submittedName>
        <fullName evidence="2">RidA family protein</fullName>
    </submittedName>
</protein>
<dbReference type="AlphaFoldDB" id="A0A3N6WKW5"/>
<evidence type="ECO:0000259" key="1">
    <source>
        <dbReference type="Pfam" id="PF14588"/>
    </source>
</evidence>
<dbReference type="Pfam" id="PF14588">
    <property type="entry name" value="YjgF_endoribonc"/>
    <property type="match status" value="1"/>
</dbReference>
<sequence>MAAVEQRLAELGLEVPSVAAPVAAYVPAIRSGSYVYTSGQLPFVDGELTVTGKVGAGVSADEAQQAARQCALNAIAALGSVVDLDDVVRIVKVVAFVASDSGFTGQPQVANGASELIGAAFGEAGQHARSAVGVAVLPLDAPVEVEIVAEVR</sequence>
<dbReference type="PANTHER" id="PTHR43760:SF1">
    <property type="entry name" value="ENDORIBONUCLEASE L-PSP_CHORISMATE MUTASE-LIKE DOMAIN-CONTAINING PROTEIN"/>
    <property type="match status" value="1"/>
</dbReference>
<dbReference type="InterPro" id="IPR013813">
    <property type="entry name" value="Endoribo_LPSP/chorism_mut-like"/>
</dbReference>
<dbReference type="RefSeq" id="WP_124236612.1">
    <property type="nucleotide sequence ID" value="NZ_JBHUFI010000006.1"/>
</dbReference>
<comment type="caution">
    <text evidence="2">The sequence shown here is derived from an EMBL/GenBank/DDBJ whole genome shotgun (WGS) entry which is preliminary data.</text>
</comment>
<dbReference type="EMBL" id="RQJX01000008">
    <property type="protein sequence ID" value="RQN08216.1"/>
    <property type="molecule type" value="Genomic_DNA"/>
</dbReference>